<dbReference type="PANTHER" id="PTHR38687">
    <property type="entry name" value="CELL DIVISION PROTEIN DEDD-RELATED"/>
    <property type="match status" value="1"/>
</dbReference>
<dbReference type="SUPFAM" id="SSF110997">
    <property type="entry name" value="Sporulation related repeat"/>
    <property type="match status" value="1"/>
</dbReference>
<dbReference type="OrthoDB" id="7069135at2"/>
<accession>U3B0C5</accession>
<dbReference type="STRING" id="1219080.VEZ01S_07_01090"/>
<keyword evidence="4" id="KW-1185">Reference proteome</keyword>
<gene>
    <name evidence="3" type="primary">dedD</name>
    <name evidence="3" type="ORF">VEZ01S_07_01090</name>
</gene>
<comment type="caution">
    <text evidence="3">The sequence shown here is derived from an EMBL/GenBank/DDBJ whole genome shotgun (WGS) entry which is preliminary data.</text>
</comment>
<dbReference type="Gene3D" id="3.30.70.1070">
    <property type="entry name" value="Sporulation related repeat"/>
    <property type="match status" value="1"/>
</dbReference>
<dbReference type="Pfam" id="PF05036">
    <property type="entry name" value="SPOR"/>
    <property type="match status" value="1"/>
</dbReference>
<sequence length="208" mass="23119">MASKFQSRLVGTIVLVAVGVIVLPDILDGEKSHYQEETVAIPIKPQLESEVESFAVLDPVEEDVSLPPEPVEEVIPEHNAKHKAEPVKHEAKATHSHATAPKHEVKHTTTHKKEVVKVKEAKVVERNHYQDSAWIIQLVSLRNAENAEKMAKDLQKSGYRASVVKANNFYRVIVGPDVSRSKLEAELPKLNKLLGANGQIQTFKPLKP</sequence>
<feature type="region of interest" description="Disordered" evidence="1">
    <location>
        <begin position="87"/>
        <end position="111"/>
    </location>
</feature>
<dbReference type="eggNOG" id="COG3147">
    <property type="taxonomic scope" value="Bacteria"/>
</dbReference>
<dbReference type="InterPro" id="IPR007730">
    <property type="entry name" value="SPOR-like_dom"/>
</dbReference>
<feature type="compositionally biased region" description="Basic and acidic residues" evidence="1">
    <location>
        <begin position="101"/>
        <end position="111"/>
    </location>
</feature>
<dbReference type="InterPro" id="IPR052521">
    <property type="entry name" value="Cell_div_SPOR-domain"/>
</dbReference>
<name>U3B0C5_9VIBR</name>
<dbReference type="GO" id="GO:0032506">
    <property type="term" value="P:cytokinetic process"/>
    <property type="evidence" value="ECO:0007669"/>
    <property type="project" value="TreeGrafter"/>
</dbReference>
<organism evidence="3 4">
    <name type="scientific">Vibrio ezurae NBRC 102218</name>
    <dbReference type="NCBI Taxonomy" id="1219080"/>
    <lineage>
        <taxon>Bacteria</taxon>
        <taxon>Pseudomonadati</taxon>
        <taxon>Pseudomonadota</taxon>
        <taxon>Gammaproteobacteria</taxon>
        <taxon>Vibrionales</taxon>
        <taxon>Vibrionaceae</taxon>
        <taxon>Vibrio</taxon>
    </lineage>
</organism>
<dbReference type="EMBL" id="BATM01000007">
    <property type="protein sequence ID" value="GAD78932.1"/>
    <property type="molecule type" value="Genomic_DNA"/>
</dbReference>
<dbReference type="GO" id="GO:0032153">
    <property type="term" value="C:cell division site"/>
    <property type="evidence" value="ECO:0007669"/>
    <property type="project" value="TreeGrafter"/>
</dbReference>
<evidence type="ECO:0000313" key="3">
    <source>
        <dbReference type="EMBL" id="GAD78932.1"/>
    </source>
</evidence>
<dbReference type="PROSITE" id="PS51724">
    <property type="entry name" value="SPOR"/>
    <property type="match status" value="1"/>
</dbReference>
<feature type="domain" description="SPOR" evidence="2">
    <location>
        <begin position="128"/>
        <end position="203"/>
    </location>
</feature>
<evidence type="ECO:0000256" key="1">
    <source>
        <dbReference type="SAM" id="MobiDB-lite"/>
    </source>
</evidence>
<proteinExistence type="predicted"/>
<dbReference type="PANTHER" id="PTHR38687:SF1">
    <property type="entry name" value="CELL DIVISION PROTEIN DEDD"/>
    <property type="match status" value="1"/>
</dbReference>
<dbReference type="GO" id="GO:0042834">
    <property type="term" value="F:peptidoglycan binding"/>
    <property type="evidence" value="ECO:0007669"/>
    <property type="project" value="InterPro"/>
</dbReference>
<dbReference type="InterPro" id="IPR036680">
    <property type="entry name" value="SPOR-like_sf"/>
</dbReference>
<dbReference type="Proteomes" id="UP000016562">
    <property type="component" value="Unassembled WGS sequence"/>
</dbReference>
<evidence type="ECO:0000259" key="2">
    <source>
        <dbReference type="PROSITE" id="PS51724"/>
    </source>
</evidence>
<dbReference type="RefSeq" id="WP_021712643.1">
    <property type="nucleotide sequence ID" value="NZ_BATM01000007.1"/>
</dbReference>
<dbReference type="AlphaFoldDB" id="U3B0C5"/>
<protein>
    <submittedName>
        <fullName evidence="3">DedD protein</fullName>
    </submittedName>
</protein>
<reference evidence="3 4" key="1">
    <citation type="submission" date="2013-09" db="EMBL/GenBank/DDBJ databases">
        <title>Whole genome shotgun sequence of Vibrio ezurae NBRC 102218.</title>
        <authorList>
            <person name="Yoshida I."/>
            <person name="Hosoyama A."/>
            <person name="Numata M."/>
            <person name="Hashimoto M."/>
            <person name="Hosoyama Y."/>
            <person name="Tsuchikane K."/>
            <person name="Noguchi M."/>
            <person name="Hirakata S."/>
            <person name="Ichikawa N."/>
            <person name="Ohji S."/>
            <person name="Yamazoe A."/>
            <person name="Fujita N."/>
        </authorList>
    </citation>
    <scope>NUCLEOTIDE SEQUENCE [LARGE SCALE GENOMIC DNA]</scope>
    <source>
        <strain evidence="3 4">NBRC 102218</strain>
    </source>
</reference>
<evidence type="ECO:0000313" key="4">
    <source>
        <dbReference type="Proteomes" id="UP000016562"/>
    </source>
</evidence>
<dbReference type="GO" id="GO:0030428">
    <property type="term" value="C:cell septum"/>
    <property type="evidence" value="ECO:0007669"/>
    <property type="project" value="TreeGrafter"/>
</dbReference>